<name>A0AAD8HDQ2_9APIA</name>
<reference evidence="2" key="2">
    <citation type="submission" date="2023-05" db="EMBL/GenBank/DDBJ databases">
        <authorList>
            <person name="Schelkunov M.I."/>
        </authorList>
    </citation>
    <scope>NUCLEOTIDE SEQUENCE</scope>
    <source>
        <strain evidence="2">Hsosn_3</strain>
        <tissue evidence="2">Leaf</tissue>
    </source>
</reference>
<dbReference type="PANTHER" id="PTHR31672:SF13">
    <property type="entry name" value="F-BOX PROTEIN CPR30-LIKE"/>
    <property type="match status" value="1"/>
</dbReference>
<dbReference type="InterPro" id="IPR001810">
    <property type="entry name" value="F-box_dom"/>
</dbReference>
<dbReference type="Pfam" id="PF00646">
    <property type="entry name" value="F-box"/>
    <property type="match status" value="1"/>
</dbReference>
<dbReference type="SMART" id="SM00256">
    <property type="entry name" value="FBOX"/>
    <property type="match status" value="1"/>
</dbReference>
<dbReference type="SUPFAM" id="SSF50965">
    <property type="entry name" value="Galactose oxidase, central domain"/>
    <property type="match status" value="1"/>
</dbReference>
<evidence type="ECO:0000313" key="2">
    <source>
        <dbReference type="EMBL" id="KAK1365289.1"/>
    </source>
</evidence>
<dbReference type="PANTHER" id="PTHR31672">
    <property type="entry name" value="BNACNNG10540D PROTEIN"/>
    <property type="match status" value="1"/>
</dbReference>
<dbReference type="SUPFAM" id="SSF81383">
    <property type="entry name" value="F-box domain"/>
    <property type="match status" value="1"/>
</dbReference>
<dbReference type="InterPro" id="IPR017451">
    <property type="entry name" value="F-box-assoc_interact_dom"/>
</dbReference>
<dbReference type="Proteomes" id="UP001237642">
    <property type="component" value="Unassembled WGS sequence"/>
</dbReference>
<keyword evidence="3" id="KW-1185">Reference proteome</keyword>
<dbReference type="AlphaFoldDB" id="A0AAD8HDQ2"/>
<accession>A0AAD8HDQ2</accession>
<dbReference type="InterPro" id="IPR011043">
    <property type="entry name" value="Gal_Oxase/kelch_b-propeller"/>
</dbReference>
<reference evidence="2" key="1">
    <citation type="submission" date="2023-02" db="EMBL/GenBank/DDBJ databases">
        <title>Genome of toxic invasive species Heracleum sosnowskyi carries increased number of genes despite the absence of recent whole-genome duplications.</title>
        <authorList>
            <person name="Schelkunov M."/>
            <person name="Shtratnikova V."/>
            <person name="Makarenko M."/>
            <person name="Klepikova A."/>
            <person name="Omelchenko D."/>
            <person name="Novikova G."/>
            <person name="Obukhova E."/>
            <person name="Bogdanov V."/>
            <person name="Penin A."/>
            <person name="Logacheva M."/>
        </authorList>
    </citation>
    <scope>NUCLEOTIDE SEQUENCE</scope>
    <source>
        <strain evidence="2">Hsosn_3</strain>
        <tissue evidence="2">Leaf</tissue>
    </source>
</reference>
<dbReference type="NCBIfam" id="TIGR01640">
    <property type="entry name" value="F_box_assoc_1"/>
    <property type="match status" value="1"/>
</dbReference>
<dbReference type="Pfam" id="PF08268">
    <property type="entry name" value="FBA_3"/>
    <property type="match status" value="1"/>
</dbReference>
<dbReference type="CDD" id="cd22157">
    <property type="entry name" value="F-box_AtFBW1-like"/>
    <property type="match status" value="1"/>
</dbReference>
<organism evidence="2 3">
    <name type="scientific">Heracleum sosnowskyi</name>
    <dbReference type="NCBI Taxonomy" id="360622"/>
    <lineage>
        <taxon>Eukaryota</taxon>
        <taxon>Viridiplantae</taxon>
        <taxon>Streptophyta</taxon>
        <taxon>Embryophyta</taxon>
        <taxon>Tracheophyta</taxon>
        <taxon>Spermatophyta</taxon>
        <taxon>Magnoliopsida</taxon>
        <taxon>eudicotyledons</taxon>
        <taxon>Gunneridae</taxon>
        <taxon>Pentapetalae</taxon>
        <taxon>asterids</taxon>
        <taxon>campanulids</taxon>
        <taxon>Apiales</taxon>
        <taxon>Apiaceae</taxon>
        <taxon>Apioideae</taxon>
        <taxon>apioid superclade</taxon>
        <taxon>Tordylieae</taxon>
        <taxon>Tordyliinae</taxon>
        <taxon>Heracleum</taxon>
    </lineage>
</organism>
<dbReference type="Gene3D" id="1.20.1280.50">
    <property type="match status" value="1"/>
</dbReference>
<comment type="caution">
    <text evidence="2">The sequence shown here is derived from an EMBL/GenBank/DDBJ whole genome shotgun (WGS) entry which is preliminary data.</text>
</comment>
<dbReference type="EMBL" id="JAUIZM010000009">
    <property type="protein sequence ID" value="KAK1365289.1"/>
    <property type="molecule type" value="Genomic_DNA"/>
</dbReference>
<sequence>MSNPPPLKKQELIVPDYVSQHVISEILLRLPVNSLLQYKSVSKSWYSLISSPSFIKSQLAVAATRANQNLIVYTSDYENEDDSSISLVNLHSCQVVAQFDYMPVHRIIGSANGIVCVDSINTYLWNPATKQYKIIHPHTLPDDHDTDWSPGDAIGFGFDPIHDDLKLVAYAESPSRDYPSIALYSVNRNVWRKVRPKPNEFPYYRNFDVCINGFLLSVGLSGMMAFDLTNEVLNCAINLPVATFRFTVVDFKMYNAHAHITEFNASIAVIISKRLTEPPVVNLWALDDEACLRGGGIEASWTLMLNINIDVRLSAQDSNK</sequence>
<proteinExistence type="predicted"/>
<dbReference type="InterPro" id="IPR050796">
    <property type="entry name" value="SCF_F-box_component"/>
</dbReference>
<dbReference type="InterPro" id="IPR013187">
    <property type="entry name" value="F-box-assoc_dom_typ3"/>
</dbReference>
<protein>
    <recommendedName>
        <fullName evidence="1">F-box domain-containing protein</fullName>
    </recommendedName>
</protein>
<feature type="domain" description="F-box" evidence="1">
    <location>
        <begin position="18"/>
        <end position="57"/>
    </location>
</feature>
<evidence type="ECO:0000313" key="3">
    <source>
        <dbReference type="Proteomes" id="UP001237642"/>
    </source>
</evidence>
<gene>
    <name evidence="2" type="ORF">POM88_040850</name>
</gene>
<evidence type="ECO:0000259" key="1">
    <source>
        <dbReference type="SMART" id="SM00256"/>
    </source>
</evidence>
<dbReference type="InterPro" id="IPR036047">
    <property type="entry name" value="F-box-like_dom_sf"/>
</dbReference>